<dbReference type="AlphaFoldDB" id="A0A5N5W448"/>
<protein>
    <submittedName>
        <fullName evidence="1">Uncharacterized protein</fullName>
    </submittedName>
</protein>
<sequence length="74" mass="8151">MPEIRLTCLTPHAAEAVVEEATRPGDTVHTVRQDGACVVIGYHDLRWPMDVADWAHENGYAHDDDAARVITGVQ</sequence>
<keyword evidence="2" id="KW-1185">Reference proteome</keyword>
<name>A0A5N5W448_STRMB</name>
<dbReference type="OrthoDB" id="4350381at2"/>
<proteinExistence type="predicted"/>
<dbReference type="EMBL" id="VOKX01000070">
    <property type="protein sequence ID" value="KAB7839477.1"/>
    <property type="molecule type" value="Genomic_DNA"/>
</dbReference>
<gene>
    <name evidence="1" type="ORF">FRZ00_21280</name>
</gene>
<accession>A0A5N5W448</accession>
<comment type="caution">
    <text evidence="1">The sequence shown here is derived from an EMBL/GenBank/DDBJ whole genome shotgun (WGS) entry which is preliminary data.</text>
</comment>
<evidence type="ECO:0000313" key="1">
    <source>
        <dbReference type="EMBL" id="KAB7839477.1"/>
    </source>
</evidence>
<reference evidence="1 2" key="1">
    <citation type="journal article" date="2019" name="Microb. Cell Fact.">
        <title>Exploring novel herbicidin analogues by transcriptional regulator overexpression and MS/MS molecular networking.</title>
        <authorList>
            <person name="Shi Y."/>
            <person name="Gu R."/>
            <person name="Li Y."/>
            <person name="Wang X."/>
            <person name="Ren W."/>
            <person name="Li X."/>
            <person name="Wang L."/>
            <person name="Xie Y."/>
            <person name="Hong B."/>
        </authorList>
    </citation>
    <scope>NUCLEOTIDE SEQUENCE [LARGE SCALE GENOMIC DNA]</scope>
    <source>
        <strain evidence="1 2">US-43</strain>
    </source>
</reference>
<dbReference type="RefSeq" id="WP_152264590.1">
    <property type="nucleotide sequence ID" value="NZ_VOKX01000070.1"/>
</dbReference>
<dbReference type="Proteomes" id="UP000327000">
    <property type="component" value="Unassembled WGS sequence"/>
</dbReference>
<evidence type="ECO:0000313" key="2">
    <source>
        <dbReference type="Proteomes" id="UP000327000"/>
    </source>
</evidence>
<organism evidence="1 2">
    <name type="scientific">Streptomyces mobaraensis</name>
    <name type="common">Streptoverticillium mobaraense</name>
    <dbReference type="NCBI Taxonomy" id="35621"/>
    <lineage>
        <taxon>Bacteria</taxon>
        <taxon>Bacillati</taxon>
        <taxon>Actinomycetota</taxon>
        <taxon>Actinomycetes</taxon>
        <taxon>Kitasatosporales</taxon>
        <taxon>Streptomycetaceae</taxon>
        <taxon>Streptomyces</taxon>
    </lineage>
</organism>